<dbReference type="InterPro" id="IPR014030">
    <property type="entry name" value="Ketoacyl_synth_N"/>
</dbReference>
<organism evidence="2 3">
    <name type="scientific">Actinomadura rudentiformis</name>
    <dbReference type="NCBI Taxonomy" id="359158"/>
    <lineage>
        <taxon>Bacteria</taxon>
        <taxon>Bacillati</taxon>
        <taxon>Actinomycetota</taxon>
        <taxon>Actinomycetes</taxon>
        <taxon>Streptosporangiales</taxon>
        <taxon>Thermomonosporaceae</taxon>
        <taxon>Actinomadura</taxon>
    </lineage>
</organism>
<keyword evidence="3" id="KW-1185">Reference proteome</keyword>
<name>A0A6H9YA73_9ACTN</name>
<gene>
    <name evidence="2" type="ORF">F8566_47570</name>
</gene>
<dbReference type="EMBL" id="WBMT01000034">
    <property type="protein sequence ID" value="KAB2339697.1"/>
    <property type="molecule type" value="Genomic_DNA"/>
</dbReference>
<dbReference type="RefSeq" id="WP_151570774.1">
    <property type="nucleotide sequence ID" value="NZ_WBMT01000034.1"/>
</dbReference>
<dbReference type="OrthoDB" id="7061549at2"/>
<accession>A0A6H9YA73</accession>
<protein>
    <submittedName>
        <fullName evidence="2">3-oxoacyl-ACP synthase</fullName>
    </submittedName>
</protein>
<dbReference type="SUPFAM" id="SSF53901">
    <property type="entry name" value="Thiolase-like"/>
    <property type="match status" value="1"/>
</dbReference>
<dbReference type="AlphaFoldDB" id="A0A6H9YA73"/>
<evidence type="ECO:0000313" key="2">
    <source>
        <dbReference type="EMBL" id="KAB2339697.1"/>
    </source>
</evidence>
<sequence length="317" mass="33010">MISAWSAISPFGLDAVAFAEGVQGGRRPADCAVPGFDTREVLGRKGTRTMDRVTALAVATAKPLVEGLGDETALVLGTNVSSVKSSMDFARDTLTEEKPFYVDAGRFPNAVLNCAAAQCAIWHTLKGPNATVSGGRATGLLALNYARRLHRSGRATGAVLCGATEELTEERSWLELKDASSPLSEGCAMFLLERDGPGQAEVLAVEFGVCSDLTQAGGVLRRCVDRAFASSDAEPESLWLIVGSGGEGEDLDGIPAKRLCVTDLVGDTFAASSAFGIATVLALAEAERRDGTALVTAVDRDGVVGCALLRLTGEGTR</sequence>
<dbReference type="Pfam" id="PF00109">
    <property type="entry name" value="ketoacyl-synt"/>
    <property type="match status" value="1"/>
</dbReference>
<proteinExistence type="predicted"/>
<dbReference type="GO" id="GO:0016746">
    <property type="term" value="F:acyltransferase activity"/>
    <property type="evidence" value="ECO:0007669"/>
    <property type="project" value="InterPro"/>
</dbReference>
<reference evidence="2 3" key="1">
    <citation type="submission" date="2019-09" db="EMBL/GenBank/DDBJ databases">
        <title>Actinomadura physcomitrii sp. nov., a novel actinomycete isolated from moss [Physcomitrium sphaericum (Ludw) Fuernr].</title>
        <authorList>
            <person name="Zhuang X."/>
            <person name="Liu C."/>
        </authorList>
    </citation>
    <scope>NUCLEOTIDE SEQUENCE [LARGE SCALE GENOMIC DNA]</scope>
    <source>
        <strain evidence="2 3">HMC1</strain>
    </source>
</reference>
<evidence type="ECO:0000259" key="1">
    <source>
        <dbReference type="Pfam" id="PF00109"/>
    </source>
</evidence>
<dbReference type="Gene3D" id="3.40.47.10">
    <property type="match status" value="1"/>
</dbReference>
<dbReference type="InterPro" id="IPR016039">
    <property type="entry name" value="Thiolase-like"/>
</dbReference>
<dbReference type="Proteomes" id="UP000468735">
    <property type="component" value="Unassembled WGS sequence"/>
</dbReference>
<comment type="caution">
    <text evidence="2">The sequence shown here is derived from an EMBL/GenBank/DDBJ whole genome shotgun (WGS) entry which is preliminary data.</text>
</comment>
<evidence type="ECO:0000313" key="3">
    <source>
        <dbReference type="Proteomes" id="UP000468735"/>
    </source>
</evidence>
<feature type="domain" description="Beta-ketoacyl synthase-like N-terminal" evidence="1">
    <location>
        <begin position="46"/>
        <end position="201"/>
    </location>
</feature>